<keyword evidence="3 7" id="KW-0812">Transmembrane</keyword>
<dbReference type="InterPro" id="IPR022764">
    <property type="entry name" value="Peptidase_S54_rhomboid_dom"/>
</dbReference>
<accession>A0A8E2ATQ2</accession>
<evidence type="ECO:0000256" key="5">
    <source>
        <dbReference type="ARBA" id="ARBA00022989"/>
    </source>
</evidence>
<comment type="subcellular location">
    <subcellularLocation>
        <location evidence="1">Membrane</location>
        <topology evidence="1">Multi-pass membrane protein</topology>
    </subcellularLocation>
</comment>
<evidence type="ECO:0000256" key="2">
    <source>
        <dbReference type="ARBA" id="ARBA00009045"/>
    </source>
</evidence>
<dbReference type="PANTHER" id="PTHR43731">
    <property type="entry name" value="RHOMBOID PROTEASE"/>
    <property type="match status" value="1"/>
</dbReference>
<feature type="transmembrane region" description="Helical" evidence="7">
    <location>
        <begin position="298"/>
        <end position="321"/>
    </location>
</feature>
<dbReference type="SUPFAM" id="SSF144091">
    <property type="entry name" value="Rhomboid-like"/>
    <property type="match status" value="1"/>
</dbReference>
<evidence type="ECO:0000256" key="1">
    <source>
        <dbReference type="ARBA" id="ARBA00004141"/>
    </source>
</evidence>
<dbReference type="GO" id="GO:0004252">
    <property type="term" value="F:serine-type endopeptidase activity"/>
    <property type="evidence" value="ECO:0007669"/>
    <property type="project" value="InterPro"/>
</dbReference>
<evidence type="ECO:0000256" key="7">
    <source>
        <dbReference type="SAM" id="Phobius"/>
    </source>
</evidence>
<evidence type="ECO:0000256" key="3">
    <source>
        <dbReference type="ARBA" id="ARBA00022692"/>
    </source>
</evidence>
<dbReference type="GO" id="GO:0006465">
    <property type="term" value="P:signal peptide processing"/>
    <property type="evidence" value="ECO:0007669"/>
    <property type="project" value="TreeGrafter"/>
</dbReference>
<organism evidence="9 10">
    <name type="scientific">Obba rivulosa</name>
    <dbReference type="NCBI Taxonomy" id="1052685"/>
    <lineage>
        <taxon>Eukaryota</taxon>
        <taxon>Fungi</taxon>
        <taxon>Dikarya</taxon>
        <taxon>Basidiomycota</taxon>
        <taxon>Agaricomycotina</taxon>
        <taxon>Agaricomycetes</taxon>
        <taxon>Polyporales</taxon>
        <taxon>Gelatoporiaceae</taxon>
        <taxon>Obba</taxon>
    </lineage>
</organism>
<evidence type="ECO:0000259" key="8">
    <source>
        <dbReference type="Pfam" id="PF01694"/>
    </source>
</evidence>
<keyword evidence="10" id="KW-1185">Reference proteome</keyword>
<dbReference type="AlphaFoldDB" id="A0A8E2ATQ2"/>
<evidence type="ECO:0000313" key="9">
    <source>
        <dbReference type="EMBL" id="OCH85110.1"/>
    </source>
</evidence>
<dbReference type="EMBL" id="KV722608">
    <property type="protein sequence ID" value="OCH85110.1"/>
    <property type="molecule type" value="Genomic_DNA"/>
</dbReference>
<dbReference type="Proteomes" id="UP000250043">
    <property type="component" value="Unassembled WGS sequence"/>
</dbReference>
<keyword evidence="6 7" id="KW-0472">Membrane</keyword>
<dbReference type="Pfam" id="PF01694">
    <property type="entry name" value="Rhomboid"/>
    <property type="match status" value="1"/>
</dbReference>
<dbReference type="InterPro" id="IPR035952">
    <property type="entry name" value="Rhomboid-like_sf"/>
</dbReference>
<name>A0A8E2ATQ2_9APHY</name>
<evidence type="ECO:0000313" key="10">
    <source>
        <dbReference type="Proteomes" id="UP000250043"/>
    </source>
</evidence>
<sequence length="467" mass="51855">MLQARLPLSWHTTLAHARSSVHHTFSFRSPIVTRIPKHEHPSSLPLGCIRSIPRRSFSFTPSTAFPEVLTNHGSLRGPTPSFAEHVVRTNGTKSFSEQVSRPGVRKQVLFVLLGSVAAFGLAAAMTNYETLQLVQIYRNLSLWSTEPSNKELLVLHEDMYADRVRAPVVRIINEIGYTWPQSIAGFAQWALLQIVNPLIGSDEGRRMCWAIGAFNGAIFLLWRFKHLKPFMMRHFTHNPLSGKAYTMLTSTFSHATPLHYLFNTLALASFGAATAAQFQQRAMNSETLPEGTVKWQLLAFIVTGGLMSALTSHLASAYIIYPRLLSRLTSSAMQTVRGRAAQAAAGAEIAKEASTILPSLGISGAVYSAFVYTAFAYPDTHISLIFLPNFPIPIAWGATGMVMVDLLGAMRGWRFLDHFAHLGGAAFGAFYWVYGQAIWEHARVTALRLWSWWLNVGPSPEKRKGWN</sequence>
<feature type="transmembrane region" description="Helical" evidence="7">
    <location>
        <begin position="419"/>
        <end position="439"/>
    </location>
</feature>
<dbReference type="InterPro" id="IPR050925">
    <property type="entry name" value="Rhomboid_protease_S54"/>
</dbReference>
<keyword evidence="4" id="KW-0378">Hydrolase</keyword>
<feature type="transmembrane region" description="Helical" evidence="7">
    <location>
        <begin position="390"/>
        <end position="407"/>
    </location>
</feature>
<gene>
    <name evidence="9" type="ORF">OBBRIDRAFT_763385</name>
</gene>
<dbReference type="PANTHER" id="PTHR43731:SF14">
    <property type="entry name" value="PRESENILIN-ASSOCIATED RHOMBOID-LIKE PROTEIN, MITOCHONDRIAL"/>
    <property type="match status" value="1"/>
</dbReference>
<feature type="transmembrane region" description="Helical" evidence="7">
    <location>
        <begin position="356"/>
        <end position="378"/>
    </location>
</feature>
<proteinExistence type="inferred from homology"/>
<reference evidence="9 10" key="1">
    <citation type="submission" date="2016-07" db="EMBL/GenBank/DDBJ databases">
        <title>Draft genome of the white-rot fungus Obba rivulosa 3A-2.</title>
        <authorList>
            <consortium name="DOE Joint Genome Institute"/>
            <person name="Miettinen O."/>
            <person name="Riley R."/>
            <person name="Acob R."/>
            <person name="Barry K."/>
            <person name="Cullen D."/>
            <person name="De Vries R."/>
            <person name="Hainaut M."/>
            <person name="Hatakka A."/>
            <person name="Henrissat B."/>
            <person name="Hilden K."/>
            <person name="Kuo R."/>
            <person name="Labutti K."/>
            <person name="Lipzen A."/>
            <person name="Makela M.R."/>
            <person name="Sandor L."/>
            <person name="Spatafora J.W."/>
            <person name="Grigoriev I.V."/>
            <person name="Hibbett D.S."/>
        </authorList>
    </citation>
    <scope>NUCLEOTIDE SEQUENCE [LARGE SCALE GENOMIC DNA]</scope>
    <source>
        <strain evidence="9 10">3A-2</strain>
    </source>
</reference>
<protein>
    <recommendedName>
        <fullName evidence="8">Peptidase S54 rhomboid domain-containing protein</fullName>
    </recommendedName>
</protein>
<evidence type="ECO:0000256" key="4">
    <source>
        <dbReference type="ARBA" id="ARBA00022801"/>
    </source>
</evidence>
<evidence type="ECO:0000256" key="6">
    <source>
        <dbReference type="ARBA" id="ARBA00023136"/>
    </source>
</evidence>
<keyword evidence="5 7" id="KW-1133">Transmembrane helix</keyword>
<feature type="transmembrane region" description="Helical" evidence="7">
    <location>
        <begin position="207"/>
        <end position="224"/>
    </location>
</feature>
<feature type="domain" description="Peptidase S54 rhomboid" evidence="8">
    <location>
        <begin position="242"/>
        <end position="433"/>
    </location>
</feature>
<dbReference type="GO" id="GO:0016020">
    <property type="term" value="C:membrane"/>
    <property type="evidence" value="ECO:0007669"/>
    <property type="project" value="UniProtKB-SubCell"/>
</dbReference>
<feature type="transmembrane region" description="Helical" evidence="7">
    <location>
        <begin position="108"/>
        <end position="128"/>
    </location>
</feature>
<dbReference type="Gene3D" id="1.20.1540.10">
    <property type="entry name" value="Rhomboid-like"/>
    <property type="match status" value="1"/>
</dbReference>
<dbReference type="OrthoDB" id="10260614at2759"/>
<comment type="similarity">
    <text evidence="2">Belongs to the peptidase S54 family.</text>
</comment>